<evidence type="ECO:0000256" key="1">
    <source>
        <dbReference type="ARBA" id="ARBA00022737"/>
    </source>
</evidence>
<proteinExistence type="predicted"/>
<organism evidence="4">
    <name type="scientific">Aphanomyces invadans</name>
    <dbReference type="NCBI Taxonomy" id="157072"/>
    <lineage>
        <taxon>Eukaryota</taxon>
        <taxon>Sar</taxon>
        <taxon>Stramenopiles</taxon>
        <taxon>Oomycota</taxon>
        <taxon>Saprolegniomycetes</taxon>
        <taxon>Saprolegniales</taxon>
        <taxon>Verrucalvaceae</taxon>
        <taxon>Aphanomyces</taxon>
    </lineage>
</organism>
<dbReference type="PROSITE" id="PS50297">
    <property type="entry name" value="ANK_REP_REGION"/>
    <property type="match status" value="1"/>
</dbReference>
<feature type="repeat" description="ANK" evidence="3">
    <location>
        <begin position="98"/>
        <end position="130"/>
    </location>
</feature>
<dbReference type="InterPro" id="IPR036770">
    <property type="entry name" value="Ankyrin_rpt-contain_sf"/>
</dbReference>
<dbReference type="VEuPathDB" id="FungiDB:H310_06039"/>
<dbReference type="RefSeq" id="XP_008869162.1">
    <property type="nucleotide sequence ID" value="XM_008870940.1"/>
</dbReference>
<keyword evidence="2 3" id="KW-0040">ANK repeat</keyword>
<protein>
    <submittedName>
        <fullName evidence="4">Uncharacterized protein</fullName>
    </submittedName>
</protein>
<dbReference type="GeneID" id="20083089"/>
<dbReference type="SMART" id="SM00248">
    <property type="entry name" value="ANK"/>
    <property type="match status" value="2"/>
</dbReference>
<dbReference type="EMBL" id="KI913961">
    <property type="protein sequence ID" value="ETW02557.1"/>
    <property type="molecule type" value="Genomic_DNA"/>
</dbReference>
<evidence type="ECO:0000256" key="3">
    <source>
        <dbReference type="PROSITE-ProRule" id="PRU00023"/>
    </source>
</evidence>
<dbReference type="eggNOG" id="KOG0504">
    <property type="taxonomic scope" value="Eukaryota"/>
</dbReference>
<dbReference type="STRING" id="157072.A0A024U9J3"/>
<dbReference type="Pfam" id="PF13637">
    <property type="entry name" value="Ank_4"/>
    <property type="match status" value="2"/>
</dbReference>
<dbReference type="AlphaFoldDB" id="A0A024U9J3"/>
<dbReference type="SUPFAM" id="SSF48403">
    <property type="entry name" value="Ankyrin repeat"/>
    <property type="match status" value="1"/>
</dbReference>
<name>A0A024U9J3_9STRA</name>
<dbReference type="InterPro" id="IPR002110">
    <property type="entry name" value="Ankyrin_rpt"/>
</dbReference>
<dbReference type="Gene3D" id="1.25.40.20">
    <property type="entry name" value="Ankyrin repeat-containing domain"/>
    <property type="match status" value="1"/>
</dbReference>
<dbReference type="PROSITE" id="PS50088">
    <property type="entry name" value="ANK_REPEAT"/>
    <property type="match status" value="1"/>
</dbReference>
<sequence>MVLGTATWTDFFRAKNVLPMFTLTKTKHCSEQPQPETPCEDGPIDTRDVHGASMCGDNVTRAEQHVDELFEAAKEGMLSEVRRLCENVEVDPDSRGYMGWTAAHWAAREGHVHILEYLRHIGANLDSLDRKGDCLLHKAAANGQHHVCVWLLDNNFNVRAVNNNGMTPLDLVREKASASRDALTLQCETLLVKEGECTF</sequence>
<evidence type="ECO:0000313" key="4">
    <source>
        <dbReference type="EMBL" id="ETW02557.1"/>
    </source>
</evidence>
<dbReference type="PANTHER" id="PTHR24171:SF9">
    <property type="entry name" value="ANKYRIN REPEAT DOMAIN-CONTAINING PROTEIN 39"/>
    <property type="match status" value="1"/>
</dbReference>
<keyword evidence="1" id="KW-0677">Repeat</keyword>
<reference evidence="4" key="1">
    <citation type="submission" date="2013-12" db="EMBL/GenBank/DDBJ databases">
        <title>The Genome Sequence of Aphanomyces invadans NJM9701.</title>
        <authorList>
            <consortium name="The Broad Institute Genomics Platform"/>
            <person name="Russ C."/>
            <person name="Tyler B."/>
            <person name="van West P."/>
            <person name="Dieguez-Uribeondo J."/>
            <person name="Young S.K."/>
            <person name="Zeng Q."/>
            <person name="Gargeya S."/>
            <person name="Fitzgerald M."/>
            <person name="Abouelleil A."/>
            <person name="Alvarado L."/>
            <person name="Chapman S.B."/>
            <person name="Gainer-Dewar J."/>
            <person name="Goldberg J."/>
            <person name="Griggs A."/>
            <person name="Gujja S."/>
            <person name="Hansen M."/>
            <person name="Howarth C."/>
            <person name="Imamovic A."/>
            <person name="Ireland A."/>
            <person name="Larimer J."/>
            <person name="McCowan C."/>
            <person name="Murphy C."/>
            <person name="Pearson M."/>
            <person name="Poon T.W."/>
            <person name="Priest M."/>
            <person name="Roberts A."/>
            <person name="Saif S."/>
            <person name="Shea T."/>
            <person name="Sykes S."/>
            <person name="Wortman J."/>
            <person name="Nusbaum C."/>
            <person name="Birren B."/>
        </authorList>
    </citation>
    <scope>NUCLEOTIDE SEQUENCE [LARGE SCALE GENOMIC DNA]</scope>
    <source>
        <strain evidence="4">NJM9701</strain>
    </source>
</reference>
<dbReference type="OrthoDB" id="194358at2759"/>
<accession>A0A024U9J3</accession>
<dbReference type="PANTHER" id="PTHR24171">
    <property type="entry name" value="ANKYRIN REPEAT DOMAIN-CONTAINING PROTEIN 39-RELATED"/>
    <property type="match status" value="1"/>
</dbReference>
<gene>
    <name evidence="4" type="ORF">H310_06039</name>
</gene>
<evidence type="ECO:0000256" key="2">
    <source>
        <dbReference type="ARBA" id="ARBA00023043"/>
    </source>
</evidence>